<evidence type="ECO:0000313" key="2">
    <source>
        <dbReference type="EMBL" id="CAD7225632.1"/>
    </source>
</evidence>
<gene>
    <name evidence="2" type="ORF">CTOB1V02_LOCUS3567</name>
</gene>
<feature type="compositionally biased region" description="Basic and acidic residues" evidence="1">
    <location>
        <begin position="56"/>
        <end position="68"/>
    </location>
</feature>
<organism evidence="2">
    <name type="scientific">Cyprideis torosa</name>
    <dbReference type="NCBI Taxonomy" id="163714"/>
    <lineage>
        <taxon>Eukaryota</taxon>
        <taxon>Metazoa</taxon>
        <taxon>Ecdysozoa</taxon>
        <taxon>Arthropoda</taxon>
        <taxon>Crustacea</taxon>
        <taxon>Oligostraca</taxon>
        <taxon>Ostracoda</taxon>
        <taxon>Podocopa</taxon>
        <taxon>Podocopida</taxon>
        <taxon>Cytherocopina</taxon>
        <taxon>Cytheroidea</taxon>
        <taxon>Cytherideidae</taxon>
        <taxon>Cyprideis</taxon>
    </lineage>
</organism>
<proteinExistence type="predicted"/>
<feature type="compositionally biased region" description="Low complexity" evidence="1">
    <location>
        <begin position="95"/>
        <end position="106"/>
    </location>
</feature>
<protein>
    <submittedName>
        <fullName evidence="2">Uncharacterized protein</fullName>
    </submittedName>
</protein>
<dbReference type="AlphaFoldDB" id="A0A7R8W627"/>
<feature type="compositionally biased region" description="Basic and acidic residues" evidence="1">
    <location>
        <begin position="129"/>
        <end position="142"/>
    </location>
</feature>
<sequence>MCAEFCAPDDQAEQDSDEELPQVERESTTSGRGGQNKQTAAGKIQSGTKQQQNPRSNDDDSAPKKLLDSPKNQSKHIHRGQTHIGGEGPTKDLSSSKAEWSKASSSPRKRRNQKKRREQPEPDLGSTITREKGTVRSEDQPHGKPSSPVEPNPQVTDERAEVISGQEAKNVEKLTLLLQLLPGSLIRWGSTTLDIDALKRRSEIAQGGALNTSSGASASARIHG</sequence>
<name>A0A7R8W627_9CRUS</name>
<feature type="compositionally biased region" description="Basic residues" evidence="1">
    <location>
        <begin position="107"/>
        <end position="117"/>
    </location>
</feature>
<evidence type="ECO:0000256" key="1">
    <source>
        <dbReference type="SAM" id="MobiDB-lite"/>
    </source>
</evidence>
<feature type="region of interest" description="Disordered" evidence="1">
    <location>
        <begin position="1"/>
        <end position="158"/>
    </location>
</feature>
<feature type="compositionally biased region" description="Polar residues" evidence="1">
    <location>
        <begin position="35"/>
        <end position="55"/>
    </location>
</feature>
<feature type="compositionally biased region" description="Acidic residues" evidence="1">
    <location>
        <begin position="10"/>
        <end position="21"/>
    </location>
</feature>
<dbReference type="EMBL" id="OB660619">
    <property type="protein sequence ID" value="CAD7225632.1"/>
    <property type="molecule type" value="Genomic_DNA"/>
</dbReference>
<accession>A0A7R8W627</accession>
<reference evidence="2" key="1">
    <citation type="submission" date="2020-11" db="EMBL/GenBank/DDBJ databases">
        <authorList>
            <person name="Tran Van P."/>
        </authorList>
    </citation>
    <scope>NUCLEOTIDE SEQUENCE</scope>
</reference>